<sequence length="373" mass="40914">MKRITKKIVCLLTVATMLLVATVTVVGAVSTPDTVVDDQENPFKSYCINKTTGDLKNTEMVYSNEHYDTVTAVYNNLTAGTYEFGATGSPYFNEPATTEVKLTKDGSVRIYYHYVTNDIEAVVYDEPLTPDEKYEALITTDGGDFVQGILLSTSSEHYDCITGVADNLKAGTYNVNVRNGNDFLVDKDFTLSKDGSVRINYYTVTNEVDVIVYESEKAPYEVPSGYLMKDDTIVDMFYFQPSSHDGVYTHTSENLPVGTYTAVISTGKGTVIEKSFTTTIKSDVLLTYVQDSDEFTFVELGTITPESNDNTNPTTSTDVSSSTSDVVLKDSTNNNNDNGVVKTGDSPVVSIALLSALTFAVAGMFFAKRRFDF</sequence>
<keyword evidence="5" id="KW-1185">Reference proteome</keyword>
<dbReference type="RefSeq" id="WP_101029021.1">
    <property type="nucleotide sequence ID" value="NZ_CABMMZ010000046.1"/>
</dbReference>
<gene>
    <name evidence="4" type="ORF">RBATCC27255_01002</name>
</gene>
<keyword evidence="2" id="KW-0472">Membrane</keyword>
<feature type="chain" id="PRO_5014845356" evidence="3">
    <location>
        <begin position="29"/>
        <end position="373"/>
    </location>
</feature>
<evidence type="ECO:0000256" key="1">
    <source>
        <dbReference type="SAM" id="MobiDB-lite"/>
    </source>
</evidence>
<feature type="compositionally biased region" description="Low complexity" evidence="1">
    <location>
        <begin position="304"/>
        <end position="326"/>
    </location>
</feature>
<evidence type="ECO:0000256" key="3">
    <source>
        <dbReference type="SAM" id="SignalP"/>
    </source>
</evidence>
<feature type="transmembrane region" description="Helical" evidence="2">
    <location>
        <begin position="348"/>
        <end position="367"/>
    </location>
</feature>
<reference evidence="4" key="1">
    <citation type="journal article" date="2018" name="Environ. Microbiol.">
        <title>Sporulation capability and amylosome conservation among diverse human colonic and rumen isolates of the keystone starch-degrader Ruminococcus bromii.</title>
        <authorList>
            <person name="Mukhopadhya I."/>
            <person name="Morais S."/>
            <person name="Laverde-Gomez J."/>
            <person name="Sheridan P.O."/>
            <person name="Walker A.W."/>
            <person name="Kelly W."/>
            <person name="Klieve A.V."/>
            <person name="Ouwerkerk D."/>
            <person name="Duncan S.H."/>
            <person name="Louis P."/>
            <person name="Koropatkin N."/>
            <person name="Cockburn D."/>
            <person name="Kibler R."/>
            <person name="Cooper P.J."/>
            <person name="Sandoval C."/>
            <person name="Crost E."/>
            <person name="Juge N."/>
            <person name="Bayer E.A."/>
            <person name="Flint H.J."/>
        </authorList>
    </citation>
    <scope>NUCLEOTIDE SEQUENCE [LARGE SCALE GENOMIC DNA]</scope>
    <source>
        <strain evidence="4">ATCC 27255</strain>
    </source>
</reference>
<dbReference type="EMBL" id="NNSR01000046">
    <property type="protein sequence ID" value="PKD30556.1"/>
    <property type="molecule type" value="Genomic_DNA"/>
</dbReference>
<comment type="caution">
    <text evidence="4">The sequence shown here is derived from an EMBL/GenBank/DDBJ whole genome shotgun (WGS) entry which is preliminary data.</text>
</comment>
<organism evidence="4 5">
    <name type="scientific">Ruminococcus bromii</name>
    <dbReference type="NCBI Taxonomy" id="40518"/>
    <lineage>
        <taxon>Bacteria</taxon>
        <taxon>Bacillati</taxon>
        <taxon>Bacillota</taxon>
        <taxon>Clostridia</taxon>
        <taxon>Eubacteriales</taxon>
        <taxon>Oscillospiraceae</taxon>
        <taxon>Ruminococcus</taxon>
    </lineage>
</organism>
<accession>A0A2N0UUA8</accession>
<dbReference type="GeneID" id="93768820"/>
<evidence type="ECO:0000313" key="5">
    <source>
        <dbReference type="Proteomes" id="UP000233425"/>
    </source>
</evidence>
<protein>
    <submittedName>
        <fullName evidence="4">Uncharacterized protein</fullName>
    </submittedName>
</protein>
<name>A0A2N0UUA8_9FIRM</name>
<proteinExistence type="predicted"/>
<keyword evidence="3" id="KW-0732">Signal</keyword>
<evidence type="ECO:0000256" key="2">
    <source>
        <dbReference type="SAM" id="Phobius"/>
    </source>
</evidence>
<feature type="signal peptide" evidence="3">
    <location>
        <begin position="1"/>
        <end position="28"/>
    </location>
</feature>
<evidence type="ECO:0000313" key="4">
    <source>
        <dbReference type="EMBL" id="PKD30556.1"/>
    </source>
</evidence>
<feature type="region of interest" description="Disordered" evidence="1">
    <location>
        <begin position="304"/>
        <end position="340"/>
    </location>
</feature>
<dbReference type="AlphaFoldDB" id="A0A2N0UUA8"/>
<keyword evidence="2" id="KW-1133">Transmembrane helix</keyword>
<dbReference type="Proteomes" id="UP000233425">
    <property type="component" value="Unassembled WGS sequence"/>
</dbReference>
<keyword evidence="2" id="KW-0812">Transmembrane</keyword>